<gene>
    <name evidence="1" type="ORF">BJY20_001276</name>
</gene>
<sequence>MRTLYVAAGGGGDAVGALLARRALGDTDERPALVSTCAWERLRIDPIPGPRARADFTGLALVNGEPAEITPRADTVPPGRSVLPRLAETSGARIFLHDLDSGAVGLRDQLRRLSSSLDVDKIVLIDVGGDIVARGRESGLRSPLADSLTLAATLGTGIPTSVVVLGPGADAELPEGEVLELLKDIEAEVVGHVSSDDVRSLAPVLSWHPTEATALVAAGAGGMRGSVAMRRGRDPVPVTNRTPEVWVVSHPAFESFPLAQLLQGTTILSEAEEVMRTAAIDEIDFERRVAAEASSHRRRMPLPDVMFEMEAVGATHITGRRVSEILSLGQGDEVPSITAGGLWSRGDLMRLAESTKH</sequence>
<organism evidence="1 2">
    <name type="scientific">Janibacter cremeus</name>
    <dbReference type="NCBI Taxonomy" id="1285192"/>
    <lineage>
        <taxon>Bacteria</taxon>
        <taxon>Bacillati</taxon>
        <taxon>Actinomycetota</taxon>
        <taxon>Actinomycetes</taxon>
        <taxon>Micrococcales</taxon>
        <taxon>Intrasporangiaceae</taxon>
        <taxon>Janibacter</taxon>
    </lineage>
</organism>
<evidence type="ECO:0000313" key="1">
    <source>
        <dbReference type="EMBL" id="NYF97884.1"/>
    </source>
</evidence>
<accession>A0A852VUE4</accession>
<evidence type="ECO:0000313" key="2">
    <source>
        <dbReference type="Proteomes" id="UP000554054"/>
    </source>
</evidence>
<dbReference type="Proteomes" id="UP000554054">
    <property type="component" value="Unassembled WGS sequence"/>
</dbReference>
<name>A0A852VUE4_9MICO</name>
<comment type="caution">
    <text evidence="1">The sequence shown here is derived from an EMBL/GenBank/DDBJ whole genome shotgun (WGS) entry which is preliminary data.</text>
</comment>
<proteinExistence type="predicted"/>
<reference evidence="1 2" key="1">
    <citation type="submission" date="2020-07" db="EMBL/GenBank/DDBJ databases">
        <title>Sequencing the genomes of 1000 actinobacteria strains.</title>
        <authorList>
            <person name="Klenk H.-P."/>
        </authorList>
    </citation>
    <scope>NUCLEOTIDE SEQUENCE [LARGE SCALE GENOMIC DNA]</scope>
    <source>
        <strain evidence="1 2">DSM 26154</strain>
    </source>
</reference>
<dbReference type="Pfam" id="PF06626">
    <property type="entry name" value="DUF1152"/>
    <property type="match status" value="1"/>
</dbReference>
<dbReference type="AlphaFoldDB" id="A0A852VUE4"/>
<dbReference type="InterPro" id="IPR010581">
    <property type="entry name" value="DUF1152"/>
</dbReference>
<dbReference type="EMBL" id="JACCAE010000001">
    <property type="protein sequence ID" value="NYF97884.1"/>
    <property type="molecule type" value="Genomic_DNA"/>
</dbReference>
<keyword evidence="2" id="KW-1185">Reference proteome</keyword>
<protein>
    <recommendedName>
        <fullName evidence="3">DUF1152 domain-containing protein</fullName>
    </recommendedName>
</protein>
<dbReference type="RefSeq" id="WP_185990753.1">
    <property type="nucleotide sequence ID" value="NZ_JACCAE010000001.1"/>
</dbReference>
<evidence type="ECO:0008006" key="3">
    <source>
        <dbReference type="Google" id="ProtNLM"/>
    </source>
</evidence>